<organism evidence="3 4">
    <name type="scientific">Candidatus Kutchimonas denitrificans</name>
    <dbReference type="NCBI Taxonomy" id="3056748"/>
    <lineage>
        <taxon>Bacteria</taxon>
        <taxon>Pseudomonadati</taxon>
        <taxon>Gemmatimonadota</taxon>
        <taxon>Gemmatimonadia</taxon>
        <taxon>Candidatus Palauibacterales</taxon>
        <taxon>Candidatus Palauibacteraceae</taxon>
        <taxon>Candidatus Kutchimonas</taxon>
    </lineage>
</organism>
<dbReference type="EMBL" id="JAACAK010000049">
    <property type="protein sequence ID" value="NIR74890.1"/>
    <property type="molecule type" value="Genomic_DNA"/>
</dbReference>
<dbReference type="InterPro" id="IPR002925">
    <property type="entry name" value="Dienelactn_hydro"/>
</dbReference>
<feature type="chain" id="PRO_5041946262" evidence="1">
    <location>
        <begin position="28"/>
        <end position="280"/>
    </location>
</feature>
<dbReference type="SUPFAM" id="SSF53474">
    <property type="entry name" value="alpha/beta-Hydrolases"/>
    <property type="match status" value="1"/>
</dbReference>
<dbReference type="Pfam" id="PF01738">
    <property type="entry name" value="DLH"/>
    <property type="match status" value="1"/>
</dbReference>
<feature type="signal peptide" evidence="1">
    <location>
        <begin position="1"/>
        <end position="27"/>
    </location>
</feature>
<dbReference type="PANTHER" id="PTHR46623:SF6">
    <property type="entry name" value="ALPHA_BETA-HYDROLASES SUPERFAMILY PROTEIN"/>
    <property type="match status" value="1"/>
</dbReference>
<keyword evidence="3" id="KW-0378">Hydrolase</keyword>
<evidence type="ECO:0000259" key="2">
    <source>
        <dbReference type="Pfam" id="PF01738"/>
    </source>
</evidence>
<dbReference type="GO" id="GO:0016787">
    <property type="term" value="F:hydrolase activity"/>
    <property type="evidence" value="ECO:0007669"/>
    <property type="project" value="UniProtKB-KW"/>
</dbReference>
<dbReference type="Proteomes" id="UP000702544">
    <property type="component" value="Unassembled WGS sequence"/>
</dbReference>
<comment type="caution">
    <text evidence="3">The sequence shown here is derived from an EMBL/GenBank/DDBJ whole genome shotgun (WGS) entry which is preliminary data.</text>
</comment>
<dbReference type="Gene3D" id="3.40.50.1820">
    <property type="entry name" value="alpha/beta hydrolase"/>
    <property type="match status" value="1"/>
</dbReference>
<dbReference type="InterPro" id="IPR029058">
    <property type="entry name" value="AB_hydrolase_fold"/>
</dbReference>
<protein>
    <submittedName>
        <fullName evidence="3">Dienelactone hydrolase family protein</fullName>
    </submittedName>
</protein>
<sequence length="280" mass="29525">MRTAASWSVRAVSVLALAVTPAASASAQELPADAEAVEARLESSPRHGEWVQYDAGSGDSVLAWVVYPERSDPAPVVVVIHEIFGLTDWVRGVADQLAAEGFIAVAPDLLSGKGPGGGGTESFESGEVRRAIRELDRGEIVRRLNGAVRYATSLPAATSSFASIGFCWGGSVSFMYATAQPELDAAVVYYGTAPDAEALADIEAPVLGLYGGDDARVNATIGPAEEEMARLGKFYEYEIYDGAGHGFLRRQDGRDGANLNAAQNAWPRAVAFLKGQLGDM</sequence>
<name>A0AAE4ZC80_9BACT</name>
<accession>A0AAE4ZC80</accession>
<evidence type="ECO:0000313" key="3">
    <source>
        <dbReference type="EMBL" id="NIR74890.1"/>
    </source>
</evidence>
<gene>
    <name evidence="3" type="ORF">GWO12_07220</name>
</gene>
<dbReference type="InterPro" id="IPR051049">
    <property type="entry name" value="Dienelactone_hydrolase-like"/>
</dbReference>
<evidence type="ECO:0000313" key="4">
    <source>
        <dbReference type="Proteomes" id="UP000702544"/>
    </source>
</evidence>
<keyword evidence="1" id="KW-0732">Signal</keyword>
<proteinExistence type="predicted"/>
<reference evidence="3 4" key="1">
    <citation type="submission" date="2020-01" db="EMBL/GenBank/DDBJ databases">
        <title>Genomes assembled from Gulf of Kutch pelagic sediment metagenomes.</title>
        <authorList>
            <person name="Chandrashekar M."/>
            <person name="Mahajan M.S."/>
            <person name="Dave K.J."/>
            <person name="Vatsa P."/>
            <person name="Nathani N.M."/>
        </authorList>
    </citation>
    <scope>NUCLEOTIDE SEQUENCE [LARGE SCALE GENOMIC DNA]</scope>
    <source>
        <strain evidence="3">KS3-K002</strain>
    </source>
</reference>
<feature type="domain" description="Dienelactone hydrolase" evidence="2">
    <location>
        <begin position="63"/>
        <end position="274"/>
    </location>
</feature>
<dbReference type="AlphaFoldDB" id="A0AAE4ZC80"/>
<evidence type="ECO:0000256" key="1">
    <source>
        <dbReference type="SAM" id="SignalP"/>
    </source>
</evidence>
<dbReference type="PANTHER" id="PTHR46623">
    <property type="entry name" value="CARBOXYMETHYLENEBUTENOLIDASE-RELATED"/>
    <property type="match status" value="1"/>
</dbReference>